<feature type="domain" description="Carrier" evidence="6">
    <location>
        <begin position="5649"/>
        <end position="5726"/>
    </location>
</feature>
<dbReference type="RefSeq" id="WP_123966733.1">
    <property type="nucleotide sequence ID" value="NZ_PPED02000004.1"/>
</dbReference>
<feature type="domain" description="Carrier" evidence="6">
    <location>
        <begin position="3082"/>
        <end position="3159"/>
    </location>
</feature>
<dbReference type="PANTHER" id="PTHR45527">
    <property type="entry name" value="NONRIBOSOMAL PEPTIDE SYNTHETASE"/>
    <property type="match status" value="1"/>
</dbReference>
<dbReference type="InterPro" id="IPR020806">
    <property type="entry name" value="PKS_PP-bd"/>
</dbReference>
<dbReference type="SMART" id="SM01294">
    <property type="entry name" value="PKS_PP_betabranch"/>
    <property type="match status" value="1"/>
</dbReference>
<dbReference type="NCBIfam" id="NF003417">
    <property type="entry name" value="PRK04813.1"/>
    <property type="match status" value="5"/>
</dbReference>
<evidence type="ECO:0000313" key="7">
    <source>
        <dbReference type="EMBL" id="PWN68629.1"/>
    </source>
</evidence>
<dbReference type="Pfam" id="PF13193">
    <property type="entry name" value="AMP-binding_C"/>
    <property type="match status" value="4"/>
</dbReference>
<dbReference type="FunFam" id="3.40.50.12780:FF:000012">
    <property type="entry name" value="Non-ribosomal peptide synthetase"/>
    <property type="match status" value="5"/>
</dbReference>
<dbReference type="Gene3D" id="3.30.300.30">
    <property type="match status" value="5"/>
</dbReference>
<dbReference type="Gene3D" id="3.30.559.30">
    <property type="entry name" value="Nonribosomal peptide synthetase, condensation domain"/>
    <property type="match status" value="7"/>
</dbReference>
<comment type="cofactor">
    <cofactor evidence="1">
        <name>pantetheine 4'-phosphate</name>
        <dbReference type="ChEBI" id="CHEBI:47942"/>
    </cofactor>
</comment>
<feature type="non-terminal residue" evidence="7">
    <location>
        <position position="6228"/>
    </location>
</feature>
<feature type="domain" description="Carrier" evidence="6">
    <location>
        <begin position="965"/>
        <end position="1042"/>
    </location>
</feature>
<protein>
    <recommendedName>
        <fullName evidence="6">Carrier domain-containing protein</fullName>
    </recommendedName>
</protein>
<dbReference type="Pfam" id="PF00501">
    <property type="entry name" value="AMP-binding"/>
    <property type="match status" value="5"/>
</dbReference>
<dbReference type="GO" id="GO:0031177">
    <property type="term" value="F:phosphopantetheine binding"/>
    <property type="evidence" value="ECO:0007669"/>
    <property type="project" value="InterPro"/>
</dbReference>
<reference evidence="7 8" key="1">
    <citation type="submission" date="2018-04" db="EMBL/GenBank/DDBJ databases">
        <title>Draft Genome Sequence of Phosphate-Solubilizing Chryseobacterium sp. ISE14 that is a Biocontrol and Plant Growth-Promoting Rhizobacterium Isolated from Cucumber.</title>
        <authorList>
            <person name="Jeong J.-J."/>
            <person name="Sang M.K."/>
            <person name="Choi I.-G."/>
            <person name="Kim K.D."/>
        </authorList>
    </citation>
    <scope>NUCLEOTIDE SEQUENCE [LARGE SCALE GENOMIC DNA]</scope>
    <source>
        <strain evidence="7 8">ISE14</strain>
    </source>
</reference>
<evidence type="ECO:0000256" key="5">
    <source>
        <dbReference type="ARBA" id="ARBA00022737"/>
    </source>
</evidence>
<dbReference type="CDD" id="cd19531">
    <property type="entry name" value="LCL_NRPS-like"/>
    <property type="match status" value="4"/>
</dbReference>
<dbReference type="InterPro" id="IPR009081">
    <property type="entry name" value="PP-bd_ACP"/>
</dbReference>
<name>A0A316X5X6_9FLAO</name>
<dbReference type="FunFam" id="3.40.50.980:FF:000001">
    <property type="entry name" value="Non-ribosomal peptide synthetase"/>
    <property type="match status" value="5"/>
</dbReference>
<dbReference type="SUPFAM" id="SSF52777">
    <property type="entry name" value="CoA-dependent acyltransferases"/>
    <property type="match status" value="14"/>
</dbReference>
<dbReference type="InterPro" id="IPR010060">
    <property type="entry name" value="NRPS_synth"/>
</dbReference>
<dbReference type="SUPFAM" id="SSF56801">
    <property type="entry name" value="Acetyl-CoA synthetase-like"/>
    <property type="match status" value="5"/>
</dbReference>
<feature type="domain" description="Carrier" evidence="6">
    <location>
        <begin position="2024"/>
        <end position="2101"/>
    </location>
</feature>
<dbReference type="InterPro" id="IPR023213">
    <property type="entry name" value="CAT-like_dom_sf"/>
</dbReference>
<keyword evidence="3" id="KW-0596">Phosphopantetheine</keyword>
<dbReference type="NCBIfam" id="TIGR01720">
    <property type="entry name" value="NRPS-para261"/>
    <property type="match status" value="1"/>
</dbReference>
<dbReference type="InterPro" id="IPR010071">
    <property type="entry name" value="AA_adenyl_dom"/>
</dbReference>
<evidence type="ECO:0000313" key="8">
    <source>
        <dbReference type="Proteomes" id="UP000236594"/>
    </source>
</evidence>
<comment type="caution">
    <text evidence="7">The sequence shown here is derived from an EMBL/GenBank/DDBJ whole genome shotgun (WGS) entry which is preliminary data.</text>
</comment>
<dbReference type="Gene3D" id="1.10.1200.10">
    <property type="entry name" value="ACP-like"/>
    <property type="match status" value="5"/>
</dbReference>
<dbReference type="InterPro" id="IPR036736">
    <property type="entry name" value="ACP-like_sf"/>
</dbReference>
<evidence type="ECO:0000256" key="4">
    <source>
        <dbReference type="ARBA" id="ARBA00022553"/>
    </source>
</evidence>
<dbReference type="CDD" id="cd05930">
    <property type="entry name" value="A_NRPS"/>
    <property type="match status" value="5"/>
</dbReference>
<keyword evidence="8" id="KW-1185">Reference proteome</keyword>
<dbReference type="GO" id="GO:0005737">
    <property type="term" value="C:cytoplasm"/>
    <property type="evidence" value="ECO:0007669"/>
    <property type="project" value="TreeGrafter"/>
</dbReference>
<dbReference type="PROSITE" id="PS00455">
    <property type="entry name" value="AMP_BINDING"/>
    <property type="match status" value="5"/>
</dbReference>
<dbReference type="GO" id="GO:0044550">
    <property type="term" value="P:secondary metabolite biosynthetic process"/>
    <property type="evidence" value="ECO:0007669"/>
    <property type="project" value="UniProtKB-ARBA"/>
</dbReference>
<gene>
    <name evidence="7" type="ORF">C1631_018305</name>
</gene>
<dbReference type="InterPro" id="IPR020845">
    <property type="entry name" value="AMP-binding_CS"/>
</dbReference>
<dbReference type="FunFam" id="1.10.1200.10:FF:000005">
    <property type="entry name" value="Nonribosomal peptide synthetase 1"/>
    <property type="match status" value="3"/>
</dbReference>
<dbReference type="PROSITE" id="PS00012">
    <property type="entry name" value="PHOSPHOPANTETHEINE"/>
    <property type="match status" value="5"/>
</dbReference>
<dbReference type="FunFam" id="3.30.300.30:FF:000010">
    <property type="entry name" value="Enterobactin synthetase component F"/>
    <property type="match status" value="5"/>
</dbReference>
<dbReference type="InterPro" id="IPR001242">
    <property type="entry name" value="Condensation_dom"/>
</dbReference>
<comment type="similarity">
    <text evidence="2">Belongs to the ATP-dependent AMP-binding enzyme family.</text>
</comment>
<dbReference type="Pfam" id="PF00550">
    <property type="entry name" value="PP-binding"/>
    <property type="match status" value="5"/>
</dbReference>
<dbReference type="FunFam" id="2.30.38.10:FF:000001">
    <property type="entry name" value="Non-ribosomal peptide synthetase PvdI"/>
    <property type="match status" value="4"/>
</dbReference>
<dbReference type="SMART" id="SM00823">
    <property type="entry name" value="PKS_PP"/>
    <property type="match status" value="5"/>
</dbReference>
<keyword evidence="4" id="KW-0597">Phosphoprotein</keyword>
<dbReference type="InterPro" id="IPR045851">
    <property type="entry name" value="AMP-bd_C_sf"/>
</dbReference>
<proteinExistence type="inferred from homology"/>
<dbReference type="NCBIfam" id="TIGR01733">
    <property type="entry name" value="AA-adenyl-dom"/>
    <property type="match status" value="5"/>
</dbReference>
<dbReference type="OrthoDB" id="5298966at2"/>
<dbReference type="PANTHER" id="PTHR45527:SF1">
    <property type="entry name" value="FATTY ACID SYNTHASE"/>
    <property type="match status" value="1"/>
</dbReference>
<dbReference type="Pfam" id="PF00668">
    <property type="entry name" value="Condensation"/>
    <property type="match status" value="7"/>
</dbReference>
<feature type="domain" description="Carrier" evidence="6">
    <location>
        <begin position="4592"/>
        <end position="4669"/>
    </location>
</feature>
<dbReference type="Gene3D" id="3.40.50.980">
    <property type="match status" value="10"/>
</dbReference>
<dbReference type="GO" id="GO:0003824">
    <property type="term" value="F:catalytic activity"/>
    <property type="evidence" value="ECO:0007669"/>
    <property type="project" value="InterPro"/>
</dbReference>
<keyword evidence="5" id="KW-0677">Repeat</keyword>
<dbReference type="Gene3D" id="3.30.559.10">
    <property type="entry name" value="Chloramphenicol acetyltransferase-like domain"/>
    <property type="match status" value="7"/>
</dbReference>
<dbReference type="EMBL" id="PPED02000004">
    <property type="protein sequence ID" value="PWN68629.1"/>
    <property type="molecule type" value="Genomic_DNA"/>
</dbReference>
<dbReference type="InterPro" id="IPR000873">
    <property type="entry name" value="AMP-dep_synth/lig_dom"/>
</dbReference>
<dbReference type="SUPFAM" id="SSF47336">
    <property type="entry name" value="ACP-like"/>
    <property type="match status" value="5"/>
</dbReference>
<evidence type="ECO:0000256" key="3">
    <source>
        <dbReference type="ARBA" id="ARBA00022450"/>
    </source>
</evidence>
<dbReference type="PROSITE" id="PS50075">
    <property type="entry name" value="CARRIER"/>
    <property type="match status" value="5"/>
</dbReference>
<dbReference type="Proteomes" id="UP000236594">
    <property type="component" value="Unassembled WGS sequence"/>
</dbReference>
<evidence type="ECO:0000256" key="1">
    <source>
        <dbReference type="ARBA" id="ARBA00001957"/>
    </source>
</evidence>
<dbReference type="InterPro" id="IPR025110">
    <property type="entry name" value="AMP-bd_C"/>
</dbReference>
<organism evidence="7 8">
    <name type="scientific">Chryseobacterium phosphatilyticum</name>
    <dbReference type="NCBI Taxonomy" id="475075"/>
    <lineage>
        <taxon>Bacteria</taxon>
        <taxon>Pseudomonadati</taxon>
        <taxon>Bacteroidota</taxon>
        <taxon>Flavobacteriia</taxon>
        <taxon>Flavobacteriales</taxon>
        <taxon>Weeksellaceae</taxon>
        <taxon>Chryseobacterium group</taxon>
        <taxon>Chryseobacterium</taxon>
    </lineage>
</organism>
<accession>A0A316X5X6</accession>
<sequence length="6228" mass="708439">MKLTPYQSTFYNEWILNPFRSDYNIIFDQSMSGYVDIQRLNSSLVRFVNNNLLLNSNVVNESEDLIWKSRPLLSEDAQILTFITQEPNPDEILKLALQPFDLEKEQLARFYAIKLNNGGYRIIHIFSHILVDGLSANSIYAELSTFYNDLSYVNPISLTEQEIRYNKLRNQLEGILTTGKTEMSDFWKTGLKEVENIGFKFLQNSDSFLLDSKEEHTLANPVSELRFNFSEPVFLKVRQLTSKYKLTPYTYGQLVFAVLLHKISGVNNLVINYPVGITEGQDFIYGAHINTILKGYRFDLESSLQNLIDQNIEYTNQLKTTKARYLPIEELISYAPTSNILEFGFVQTSLKDVVIYYEGASNVVINNDLNVDLVGKLSFEQEVRDGQINYKVRYANQKLDRELIYNFVDIYKRLFIEILEDLLKGSTDKLISEYELLSKDSYQTAVEAWNKIGIDNQPEKTIHQLFEEQVSRTPDEIALVFQDVTLTYKELNERSNRLANYLLMTFGLQPDDLVPLCLERSENILVAILAVLKSGAAYVPIDASYPTDRIEHILQDTAARVILTEENTTGKINHFPVTSVSLNDINFKTIIESQESTNPVTKVSAKNLAYVIYTSGTTGLPKGVMVEHKSVVNVLDKVREAYGFSNGVRITAYTSYVFDVSVSEFFNALLYGNELHLLDEATRKDADLISRYLLNNEIAYAYLPPVMLSVLPRVDYSALKGLLYAGEPCDYETGKYWSEEKVLYNLYGPTEATIYATYKQIEHGDVHLIGRPVENNSVYVLDSSHKLTPVGAIGELYLGGAGIARGYLNRPELTEERFVNNPFQTEEQKERGENRRLYKTGDLVRWLPDGNIEYIGRNDFQVKIRGYRIELGEIEEKLSQHPKVKQSVVLAKESNTGMKFLAGYYVSGEELDNEKLTEYLSSALPEYMVPNVFVHLTALPLTINGKLDRKQLPEPEFSGNREYTGPENELQEKLCGIYGQILGLKPANIGIHDDFFRLGGNSIMAIKLISKIQQELAISVNAAMVFGHKTVASLSHLLDSQNNVSEQIIINPVSVSQPEEQRLSFAQERLWFIESYEGDSSVYNVPMIFKLRKNVSQELLQNTFDILLQRHEVLRSLILTTEDGVGYQMVTDYRVQIHTAYADTRAELDRTIDFTANKVFHLHEELPIYVSLFSMKEDYYLSVVIHHIAFDGWSTEVFINEFNTIYHALIDGNNPELPELKIQYKDFALWQRNYLSGEVLDHQMSYWKNKLEGFQTLDLPLDFKRPAHVSYKGATTYFDLPVKLASDLHRLSKDLEVSLYSVMLSGYYLMLSAYSGQDDIIVGSPVANRHHAGLENIIGFFVNTFALREKINSDQPLKDFILQVSQSIADAQSHQDLPFEKLVEEMGVEQDNSRNPIFQVMFGIQSFEGEVFRKNEETILLPFDGNIDYKSAKFDLTMMIDVQGDTIRGIFNYALSLFKGETISRMKETYMLILEQLVEIGNAFPKDVKVKNLHLLTDGDYQKIILDRNGVENSNPEELTIQKLFEAQVVKTPNATALVYQDIRLSYQELNERANRIAHVLIDTYNIQPDDLIPMCLERSENMIVAILGVLKAGAAYVPMDPHYPADRIQHILNDTQAKIVFAEESSKSKIETEYTTVISLDDILFKAILETKESDNPLTKTTSENLVYVIYTSGTTGMPKGVMIEHQNVINVVSQIRDAYGFSEGEKITAYTSYVFDVSVSEFFNALLYGNELHLLDEALKKDADSISQYLLDHDIAYTYLPPVMLSVLPRLQYPSLKGILYAGEPCDYETGKYWSEYTNLYNLYGPTEATIYATYKQVEHGDVHLIGRPVGNTSAYILDGCYRPVPVGAIGELYLGGNGIARGYLNRPELTEERFISNPFQTSIQKIRKKNITIYKTGDLVRLLGDGNIEYIGRNDFQVKIRGYRIELGEIETKMQEQVGIKQAVVLAKENKAGIKFLVGYYVSDDVVDEYKLSEFLSETLPEYMIPSVYVPLEALPLTINGKLDRRALPEPEFTGNKEYMAPETELHEKLCRIYGEILDLDSETISIHDDFFRLGGNSIMAIKLISKIKNSLDRRIQVASVFNHKTIASLALFLETESKEENIHIEAVTVFSPEEQRLSFAQERLWFIEAYEGGSSAYNIPMVLTLSQDIQLEELQKSLDIVIRRHEVLRSVIKTTEEGMGYQVVTDSKPEFKIVKVNSEQELEKAINATANKVFRLEEEIPLDLTLFIFKDRYYLSLVVHHIAFDGWSVDILFKEIQAVYEALINKIPHQLPNPAVQYKDFALWQRNYLKGEVLDKQINYWKNILEGFESLNLPLDFKRPAQISYEGAAIYFDLSPEVASGLRKISKDLGVSLYSVMLGGYYLMLSAYSGQEDIIVGSPISNRHHAGLEDIIGFFVNTLALRGNVNSGQNFKNFILQISTSIAEAQSHQDLPFEKLVEELGVEQDMSRHPVFQVMFGVQSFGRGTGKDAVFSLFEGEIDYQAAKFDLTTMIDDGEENIKGMFNYAVSLFSEETILKMKDTYVLLLEQIAAIRTENAENIKINDFHFLKNTEYKKIIQDWNNTASEYPSDKTIHELFEDQVRKTPDHTALVYQDIQLSYKELNERSNRLANYLIEKYNIQPDEIIPLCLERSENMLIAILGVLKSGGAYVPIDPSYPSDRIRHILGDTQARLVIGQESTFDKLKDQNVEFVSLDEVQCKDQLEIADSKNPTTDTKPGNLAYVIYTSGTTGLPKGVMVEHLGVANLVTQFAESLGLISNESDRKNCLWYANYVFDAHVAELFPVITHGHSIYLLDKEKQTDIVALQHYISENDIYLATIPPVLLTRDYILPLQKLMVAGDVTNPQLMALYQSEGVDVINAYGPTEGTVCATLHEYKQDNNPLNIGGPIGNMTSYVLDEHLRPVPVGAVGELYIGGVGITRGYLNRPDLTAERFIINPFQTSEEKAKRQNNRLYKTGDLVRQLSNGELEYMGRNDFQVKIRGYRIELGEIENTLLGYSGIRQVAVLAKENKVGLKYLAAYYVSDSKIDTHLLTEYVSESLPEYMVPGVFVHLETLPLTINGKLDKKQLPEPNFTGNKDYIAPQTELQNRLCHIYGNVLGIDAETIGIYDDFFRLGGDSIISIQLVGRIRQQLEVKVSVKEVFTSRTAAALSLLIEEKRQSEQTQISAEQGLLIGEVSLLPVQEWFFSQKEHGYLGDFNHWNQAFLVNVPQLDQKVLEESVRYLIERHDAFRLKFERNNNSYIQSYGNTQILSSIKYLNVSNQNTKDLAKILTEWQSGFDIEQGPLYQIGYISGYEDGSARLYFAFHHLIIDAVSWRIITEDIKNIYQSLEKGDREKVLSHKKGSSYRQWVDAVKNYRSEDTESRAQELLYWNTCADTTEVLNKALDRFIIKDSYRSSLILNKEITEALIRNTHHVYQTQINDLLLSALSISLSKLTGEESHAVVLESHGREDVFQHLDITETVGWFTTMFPLLLKNGKGLTDTIVMTKESLRKVPHNGIGYGSLIGYTERDLPKISFNYLGQLDQEAGDKSWFISTEDAGSGIGKNNRDSHYISMNGAVVDGQLRFEIAGYLTEELINQFTEDFKTSIEAIVETLSQETQSYLTPSDVDDVVGFDQLTEIQKHEEIEGIYLANSLQEGFVYHALNQGEKDDAYRVQLLWDYNAVLDIENLKKAWLLTQTAYPSLRMRFDWNGEIVQVINKNGNVDWRFQDISEITDSAQEALIKEITAKDRFEGYDLSKGDLFRVYLFKRSQNQYTCLFSNHHAILDGWSIPVILNSIHTNYLNLTKGQEITVIKDRAYTDTQKYLRDHKETGRKFWNTYMKSLEDHEDLSGLIKASQRPVDLGTYRHIQDPQHIKMRITGNQYDLLKAFTKTHGLTVNAILQYLWHQQLRIYGGLSTTIVGTTVSGRSLPVDGIEWSAGLYINTLPLIVTHEEGRVIDHIKELQNRISDINTHSDINLAELHHDGRRIFSSLFVFENYPVPEGEDHNELGFVFRDAVEKLDYPLGVVAFERGNEISFTLNYEGYLFEKDTMDQLIEGMEIILNQIMVNQGITSGQLSLLTEKKYKNLTEDWNDTWNFISTQKTIHQLFEDQVLKTPDHTALIFKETQLSYKELNEQANRLANYLTGNYNIKPDDLIPLCLDRSEYMLIAILAVMKAGAAYVPIDPSYPAERIHHILKDTNPLLVLAQESTREIIFQNSEEQIDVLSLDSLSFSTTLARMNANNPITVVGEKNLAYVIYTSGTTGMPKGVMIEHKGAVNLIHDLYPRYGLNSSDVILQFANYVFDASIEQMLLAILNGNTLVFIESQKLLLNEEVFVKTLTDHNVSYIHLTPSVLQSIDITKVKSLRILNSGGEALPTDLHNRLKDRSFRFVNSYGPTETTVTSLVNTNTKVNNIGRAISNTSIYVLDDYHRPVPVGAVGELYIGGEGVARGYLNRSELTLERFLENPFQTEEQKERGENGRIYKTGDLVRYLPSGELEYMGRNDFQVKIRGYRIELGEIENRLQEYPEVRQTVVLTKENKAGLTYLVAYYVSDSSIDSGELTSFLSQTLPEYMVPATFVHLNLLPLTINGKLDRRGLPEPEFTTGSDYTAPENELQKQLCQIYAQVLGLDAANIGIHDDFFRLGGNSIMAIKLISKMKQVLDIRVEVAAIFSHKTIASLSEVLVDGTQLKEQVTIIPVKVSAPEEQRLSFAQERLWFIETYEGGSSAYNIPMTAILDEKTDISVLQNAFDEVVKRHEILRSVIKTTQDGVGYQVVTDQLPEWNMTEVSTREDLEEAINRCANKIFQLEIEIPIQVNIFRFESRHYLSAVIHHIAFDGWSTDIFLTEIQTIYKALLNNEKAEDLSDVKVQYKDFALWQREYLSGQRLEQQINYWKDQLEDFQNLDLPTDFRRPSQISYEGENLYFSLDEEQSEKLRALSKNLEISLYSLMLGGYYLMLSAYSGQDDIVVGGPIANRHHAGLEDIIGFFVNTLALREKLDSKQNLKDFLLQVSKSVTDAQSHQDLPFEKLVEELGIEQDTSRHPVFQVMFGLQNFGGNSSSQNSQNSLFYPFDGEIDYQVAKFDLTTMIDDGGVEIKGMFNYAKAIFSKETVSNMIRSYEFLLEQMTEIEDPGEITLADINLVTQDQYKKLTEDWNATYKEYPSEITIHQLFENQVKNIPDQTALVYHNTRFSYQELNQKANQLAHYLIENYGLQPDDLVPICLERSENILIAILAILKSGAAYVPMDPSYPSDRIQHILNDTEAKLVIGQESTAEKLENTYVEVLALDNINLKAKLEIASTENPVTQVGADNLAYVIYTSGTTGLPKGVMIEHSGVINLIESMIKVHLLQEYQEVGCYSNYVFDAFVYEAFPVLCNGNTLWLYSNDLRTSVGELNDYIKKNNIEVSFIPPVLLREVVEHGTNLKLIFAGGESFPALDKNIGDIILVNEYGPTEGTVCATLHYYKEDRNPLNIGGPIQNTFVYVLDEQNRLAPVGTVGELYIGGAGIARGYLNRPELTEERFVSNPFQTIIQKERGENSRLYRTGDLVRWLPNGELEYVGRNDFQVKIRGYRIELGEIENTLLGYSEIRQVAILAKENKSGLKYLAAYYVSDSPIDSELLSEYLSTSLPDYMVPNAFVHLTALPVTINGKLDRKALPEPDFTGSKEYTAPETTLQKQLCKVYGEVLGLDVDTISIHDDFFRLGGNSIMAIKLISKIKQALQIQVEVSKIFNHKTIALLSTVLSDENHSNEQVTITPVNVNTSEEQSLSFAQERLWFIENYEGGTSAYNIPMAFLLDQKTDIESLCKALDVIVMRHEVLRSVIRMTDEGKGWQLVMNDIPAIHQYEVKTMQELEEKVSRVANKIFNLEEELPIDINIFKLEENYYLSVVIHHIAFDGWSTDIFLKELISIYNTIKEGKPHELPALKIQYKDFALWQRNYLTGEKLDQQIGYWKDKLSGFQNLDLATDFKRPAQISYEGENIYFSLDAEQTKKLKNLSKDLGVSLYSILLGGYYLTLSAYSGQDDIIVGSPIANRHHAGLEDMIGFFVNTLALRETIDPNQQIKDFILQVAQSVTEAQSYQDLPFEKLVEELGVEKDTSRHPVFQVMFGLQSFGEDVSQPENETTLLHPFNGNIDYQVAKFDLTTMINDIGHSLQGMFNYAKSVFSKESVQNMLNTYLFLLGQIAEINDIESLAISELDLISEEQNTAVSKLWSSGVHYPSDTTIHQLFETQVERTPDHTAIVYQDIRLS</sequence>
<evidence type="ECO:0000256" key="2">
    <source>
        <dbReference type="ARBA" id="ARBA00006432"/>
    </source>
</evidence>
<dbReference type="GO" id="GO:0043041">
    <property type="term" value="P:amino acid activation for nonribosomal peptide biosynthetic process"/>
    <property type="evidence" value="ECO:0007669"/>
    <property type="project" value="TreeGrafter"/>
</dbReference>
<dbReference type="InterPro" id="IPR006162">
    <property type="entry name" value="Ppantetheine_attach_site"/>
</dbReference>
<dbReference type="Gene3D" id="2.30.38.10">
    <property type="entry name" value="Luciferase, Domain 3"/>
    <property type="match status" value="5"/>
</dbReference>
<evidence type="ECO:0000259" key="6">
    <source>
        <dbReference type="PROSITE" id="PS50075"/>
    </source>
</evidence>